<evidence type="ECO:0000313" key="2">
    <source>
        <dbReference type="EMBL" id="ADO98786.1"/>
    </source>
</evidence>
<keyword evidence="3" id="KW-1185">Reference proteome</keyword>
<dbReference type="GO" id="GO:0016740">
    <property type="term" value="F:transferase activity"/>
    <property type="evidence" value="ECO:0007669"/>
    <property type="project" value="UniProtKB-KW"/>
</dbReference>
<dbReference type="InterPro" id="IPR004821">
    <property type="entry name" value="Cyt_trans-like"/>
</dbReference>
<evidence type="ECO:0000259" key="1">
    <source>
        <dbReference type="Pfam" id="PF01467"/>
    </source>
</evidence>
<proteinExistence type="predicted"/>
<keyword evidence="2" id="KW-0808">Transferase</keyword>
<dbReference type="EMBL" id="GU071101">
    <property type="protein sequence ID" value="ADO98786.1"/>
    <property type="molecule type" value="Genomic_DNA"/>
</dbReference>
<dbReference type="InterPro" id="IPR014729">
    <property type="entry name" value="Rossmann-like_a/b/a_fold"/>
</dbReference>
<evidence type="ECO:0000313" key="3">
    <source>
        <dbReference type="Proteomes" id="UP000006530"/>
    </source>
</evidence>
<feature type="domain" description="Cytidyltransferase-like" evidence="1">
    <location>
        <begin position="12"/>
        <end position="149"/>
    </location>
</feature>
<dbReference type="SUPFAM" id="SSF52374">
    <property type="entry name" value="Nucleotidylyl transferase"/>
    <property type="match status" value="1"/>
</dbReference>
<sequence length="188" mass="21511">MEIVDYKCVYFTFGRFQPPTTGHAENFKAVKNTAKGCDWFIYLSQSVDSKGSNPLDPDRKLYYAKKMFPNFAKHFRSGPKDPVAVLTELQSQGYDDAMFVVGSDRVQAMQWVKKYNGKDFFFRKLDVISSGDRDADGDTFAISGTKMRRAAVADDFDTFRKGIPKGLNDKDTRKMMEEIQSNMPKLYK</sequence>
<dbReference type="KEGG" id="vg:10327075"/>
<accession>E3SMZ3</accession>
<dbReference type="GeneID" id="10327075"/>
<dbReference type="Proteomes" id="UP000006530">
    <property type="component" value="Segment"/>
</dbReference>
<dbReference type="Pfam" id="PF01467">
    <property type="entry name" value="CTP_transf_like"/>
    <property type="match status" value="1"/>
</dbReference>
<dbReference type="RefSeq" id="YP_004322587.1">
    <property type="nucleotide sequence ID" value="NC_015280.1"/>
</dbReference>
<dbReference type="OrthoDB" id="9797at10239"/>
<dbReference type="Gene3D" id="3.40.50.620">
    <property type="entry name" value="HUPs"/>
    <property type="match status" value="1"/>
</dbReference>
<name>E3SMZ3_9CAUD</name>
<organism evidence="2 3">
    <name type="scientific">Prochlorococcus phage P-HM1</name>
    <dbReference type="NCBI Taxonomy" id="445700"/>
    <lineage>
        <taxon>Viruses</taxon>
        <taxon>Duplodnaviria</taxon>
        <taxon>Heunggongvirae</taxon>
        <taxon>Uroviricota</taxon>
        <taxon>Caudoviricetes</taxon>
        <taxon>Eurybiavirus</taxon>
        <taxon>Eurybiavirus PHM2</taxon>
    </lineage>
</organism>
<gene>
    <name evidence="2" type="ORF">PHM1_162</name>
</gene>
<reference evidence="2 3" key="1">
    <citation type="journal article" date="2010" name="Environ. Microbiol.">
        <title>Genomic analysis of oceanic cyanobacterial myoviruses compared with T4-like myoviruses from diverse hosts and environments.</title>
        <authorList>
            <person name="Sullivan M.B."/>
            <person name="Huang K.H."/>
            <person name="Ignacio-Espinoza J.C."/>
            <person name="Berlin A.M."/>
            <person name="Kelly L."/>
            <person name="Weigele P.R."/>
            <person name="DeFrancesco A.S."/>
            <person name="Kern S.E."/>
            <person name="Thompson L.R."/>
            <person name="Young S."/>
            <person name="Yandava C."/>
            <person name="Fu R."/>
            <person name="Krastins B."/>
            <person name="Chase M."/>
            <person name="Sarracino D."/>
            <person name="Osburne M.S."/>
            <person name="Henn M.R."/>
            <person name="Chisholm S.W."/>
        </authorList>
    </citation>
    <scope>NUCLEOTIDE SEQUENCE [LARGE SCALE GENOMIC DNA]</scope>
    <source>
        <strain evidence="2">M4-247</strain>
    </source>
</reference>
<protein>
    <submittedName>
        <fullName evidence="2">Cytitidyltransferase</fullName>
    </submittedName>
</protein>